<evidence type="ECO:0000256" key="1">
    <source>
        <dbReference type="SAM" id="SignalP"/>
    </source>
</evidence>
<dbReference type="EMBL" id="CP016793">
    <property type="protein sequence ID" value="ANZ41325.1"/>
    <property type="molecule type" value="Genomic_DNA"/>
</dbReference>
<proteinExistence type="predicted"/>
<dbReference type="Proteomes" id="UP000093053">
    <property type="component" value="Chromosome"/>
</dbReference>
<dbReference type="STRING" id="1586287.BBK82_40550"/>
<name>A0A1B2HUG9_9PSEU</name>
<evidence type="ECO:0000313" key="4">
    <source>
        <dbReference type="Proteomes" id="UP000093053"/>
    </source>
</evidence>
<feature type="chain" id="PRO_5008538585" description="ARB-07466-like C-terminal domain-containing protein" evidence="1">
    <location>
        <begin position="17"/>
        <end position="491"/>
    </location>
</feature>
<keyword evidence="1" id="KW-0732">Signal</keyword>
<dbReference type="InterPro" id="IPR058593">
    <property type="entry name" value="ARB_07466-like_C"/>
</dbReference>
<sequence>MALAAVTTLHAGTAVAAPPTPDFPREIDRYQPYDGQKTCDPTAKPGVTDFKNMLVGTYGTRPWGIGRACGQGGQSEHKEGRALDYGFNVNTPGDRDRANDVLTWLLSTDRHGNEHALARRFGIMYIIWDRRIWQANQASRGWQPYSGPSPHTDHVHFSFGWDGAHKRTTWWTRQQVAQVRPSTASGQLVVGEIRDSDRLEVFHATPQGIRQRWRDQDGSWTPWFAFTGEDRAVDRLALGYLPNGRFELFGLTGDKLVHTWQNDAGEWSQWADIGPGGHDVVVAQLPDKRMELFVATGSGIVHRWQHTAGGGWAEGWHPFGGAATKLAVAQIPGGVEVFAMNASDLHHRWQVNGTWSDWGRMGDGGNDIALGHLPDGRLEIFQARDEGTVHRWQENAGGAWSAWEGFGGMSKRIAVGRLHNGIEVFALNDAELNHRWQTGGWSEWNRFGDGGQQIAVGHAGRRLEVFQLVGGQVKHREHNGTASGWLPWEDF</sequence>
<feature type="domain" description="ARB-07466-like C-terminal" evidence="2">
    <location>
        <begin position="42"/>
        <end position="155"/>
    </location>
</feature>
<feature type="signal peptide" evidence="1">
    <location>
        <begin position="1"/>
        <end position="16"/>
    </location>
</feature>
<keyword evidence="4" id="KW-1185">Reference proteome</keyword>
<reference evidence="3 4" key="1">
    <citation type="submission" date="2016-07" db="EMBL/GenBank/DDBJ databases">
        <title>Complete genome sequence of the Lentzea guizhouensis DHS C013.</title>
        <authorList>
            <person name="Cao C."/>
        </authorList>
    </citation>
    <scope>NUCLEOTIDE SEQUENCE [LARGE SCALE GENOMIC DNA]</scope>
    <source>
        <strain evidence="3 4">DHS C013</strain>
    </source>
</reference>
<organism evidence="3 4">
    <name type="scientific">Lentzea guizhouensis</name>
    <dbReference type="NCBI Taxonomy" id="1586287"/>
    <lineage>
        <taxon>Bacteria</taxon>
        <taxon>Bacillati</taxon>
        <taxon>Actinomycetota</taxon>
        <taxon>Actinomycetes</taxon>
        <taxon>Pseudonocardiales</taxon>
        <taxon>Pseudonocardiaceae</taxon>
        <taxon>Lentzea</taxon>
    </lineage>
</organism>
<dbReference type="Pfam" id="PF26571">
    <property type="entry name" value="VldE"/>
    <property type="match status" value="1"/>
</dbReference>
<evidence type="ECO:0000313" key="3">
    <source>
        <dbReference type="EMBL" id="ANZ41325.1"/>
    </source>
</evidence>
<protein>
    <recommendedName>
        <fullName evidence="2">ARB-07466-like C-terminal domain-containing protein</fullName>
    </recommendedName>
</protein>
<gene>
    <name evidence="3" type="ORF">BBK82_40550</name>
</gene>
<accession>A0A1B2HUG9</accession>
<dbReference type="AlphaFoldDB" id="A0A1B2HUG9"/>
<dbReference type="KEGG" id="led:BBK82_40550"/>
<dbReference type="Gene3D" id="2.120.10.70">
    <property type="entry name" value="Fucose-specific lectin"/>
    <property type="match status" value="2"/>
</dbReference>
<dbReference type="SUPFAM" id="SSF89372">
    <property type="entry name" value="Fucose-specific lectin"/>
    <property type="match status" value="1"/>
</dbReference>
<evidence type="ECO:0000259" key="2">
    <source>
        <dbReference type="Pfam" id="PF26571"/>
    </source>
</evidence>